<dbReference type="HAMAP" id="MF_01416">
    <property type="entry name" value="ATP_synth_delta_bact"/>
    <property type="match status" value="1"/>
</dbReference>
<gene>
    <name evidence="7" type="primary">atpH</name>
</gene>
<evidence type="ECO:0000256" key="3">
    <source>
        <dbReference type="ARBA" id="ARBA00022781"/>
    </source>
</evidence>
<comment type="function">
    <text evidence="7">This protein is part of the stalk that links CF(0) to CF(1). It either transmits conformational changes from CF(0) to CF(1) or is implicated in proton conduction.</text>
</comment>
<evidence type="ECO:0000256" key="4">
    <source>
        <dbReference type="ARBA" id="ARBA00023065"/>
    </source>
</evidence>
<name>S5DPB7_9ACTN</name>
<dbReference type="EMBL" id="KC811131">
    <property type="protein sequence ID" value="AGQ19398.1"/>
    <property type="molecule type" value="Genomic_DNA"/>
</dbReference>
<dbReference type="Pfam" id="PF00213">
    <property type="entry name" value="OSCP"/>
    <property type="match status" value="1"/>
</dbReference>
<dbReference type="GO" id="GO:0005886">
    <property type="term" value="C:plasma membrane"/>
    <property type="evidence" value="ECO:0007669"/>
    <property type="project" value="UniProtKB-SubCell"/>
</dbReference>
<comment type="subcellular location">
    <subcellularLocation>
        <location evidence="7">Cell membrane</location>
        <topology evidence="7">Peripheral membrane protein</topology>
    </subcellularLocation>
    <subcellularLocation>
        <location evidence="1">Membrane</location>
    </subcellularLocation>
</comment>
<keyword evidence="7" id="KW-1003">Cell membrane</keyword>
<keyword evidence="3 7" id="KW-0375">Hydrogen ion transport</keyword>
<keyword evidence="4 7" id="KW-0406">Ion transport</keyword>
<organism evidence="8">
    <name type="scientific">Candidatus Actinomarina minuta</name>
    <dbReference type="NCBI Taxonomy" id="1389454"/>
    <lineage>
        <taxon>Bacteria</taxon>
        <taxon>Bacillati</taxon>
        <taxon>Actinomycetota</taxon>
        <taxon>Actinomycetes</taxon>
        <taxon>Candidatus Actinomarinidae</taxon>
        <taxon>Candidatus Actinomarinales</taxon>
        <taxon>Candidatus Actinomarineae</taxon>
        <taxon>Candidatus Actinomarinaceae</taxon>
        <taxon>Candidatus Actinomarina</taxon>
    </lineage>
</organism>
<dbReference type="NCBIfam" id="TIGR01145">
    <property type="entry name" value="ATP_synt_delta"/>
    <property type="match status" value="1"/>
</dbReference>
<evidence type="ECO:0000313" key="8">
    <source>
        <dbReference type="EMBL" id="AGQ19398.1"/>
    </source>
</evidence>
<evidence type="ECO:0000256" key="1">
    <source>
        <dbReference type="ARBA" id="ARBA00004370"/>
    </source>
</evidence>
<evidence type="ECO:0000256" key="5">
    <source>
        <dbReference type="ARBA" id="ARBA00023136"/>
    </source>
</evidence>
<proteinExistence type="inferred from homology"/>
<sequence length="175" mass="18926">MSVETFSKGLVEIIASSDDSERVENEILQVFKSLSDSSEALDVFRNFGIPVEKKIEAVQNLLSTRVLPLTVDLVTLTISQGYADNLHDIESNVANFIANKRGASVAKVVTAIELDDKTQKALQKAIKNKVGTDVELSVDVDPSVIGGISISVGERTFDGLLSSKFSEIKTVLEGR</sequence>
<accession>S5DPB7</accession>
<dbReference type="InterPro" id="IPR000711">
    <property type="entry name" value="ATPase_OSCP/dsu"/>
</dbReference>
<keyword evidence="7" id="KW-0139">CF(1)</keyword>
<evidence type="ECO:0000256" key="2">
    <source>
        <dbReference type="ARBA" id="ARBA00022448"/>
    </source>
</evidence>
<keyword evidence="5 7" id="KW-0472">Membrane</keyword>
<comment type="similarity">
    <text evidence="7">Belongs to the ATPase delta chain family.</text>
</comment>
<keyword evidence="6 7" id="KW-0066">ATP synthesis</keyword>
<reference evidence="8" key="1">
    <citation type="journal article" date="2013" name="Sci. Rep.">
        <title>Metagenomics uncovers a new group of low GC and ultra-small marine Actinobacteria.</title>
        <authorList>
            <person name="Ghai R."/>
            <person name="Mizuno C.M."/>
            <person name="Picazo A."/>
            <person name="Camacho A."/>
            <person name="Rodriguez-Valera F."/>
        </authorList>
    </citation>
    <scope>NUCLEOTIDE SEQUENCE</scope>
</reference>
<evidence type="ECO:0000256" key="6">
    <source>
        <dbReference type="ARBA" id="ARBA00023310"/>
    </source>
</evidence>
<evidence type="ECO:0000256" key="7">
    <source>
        <dbReference type="HAMAP-Rule" id="MF_01416"/>
    </source>
</evidence>
<dbReference type="AlphaFoldDB" id="S5DPB7"/>
<keyword evidence="2 7" id="KW-0813">Transport</keyword>
<comment type="function">
    <text evidence="7">F(1)F(0) ATP synthase produces ATP from ADP in the presence of a proton or sodium gradient. F-type ATPases consist of two structural domains, F(1) containing the extramembraneous catalytic core and F(0) containing the membrane proton channel, linked together by a central stalk and a peripheral stalk. During catalysis, ATP synthesis in the catalytic domain of F(1) is coupled via a rotary mechanism of the central stalk subunits to proton translocation.</text>
</comment>
<protein>
    <recommendedName>
        <fullName evidence="7">ATP synthase subunit delta</fullName>
    </recommendedName>
    <alternativeName>
        <fullName evidence="7">ATP synthase F(1) sector subunit delta</fullName>
    </alternativeName>
    <alternativeName>
        <fullName evidence="7">F-type ATPase subunit delta</fullName>
        <shortName evidence="7">F-ATPase subunit delta</shortName>
    </alternativeName>
</protein>
<dbReference type="GO" id="GO:0045259">
    <property type="term" value="C:proton-transporting ATP synthase complex"/>
    <property type="evidence" value="ECO:0007669"/>
    <property type="project" value="UniProtKB-KW"/>
</dbReference>
<dbReference type="PANTHER" id="PTHR11910">
    <property type="entry name" value="ATP SYNTHASE DELTA CHAIN"/>
    <property type="match status" value="1"/>
</dbReference>
<dbReference type="GO" id="GO:0046933">
    <property type="term" value="F:proton-transporting ATP synthase activity, rotational mechanism"/>
    <property type="evidence" value="ECO:0007669"/>
    <property type="project" value="UniProtKB-UniRule"/>
</dbReference>